<dbReference type="Proteomes" id="UP000593579">
    <property type="component" value="Unassembled WGS sequence"/>
</dbReference>
<reference evidence="2 3" key="1">
    <citation type="journal article" date="2019" name="Genome Biol. Evol.">
        <title>Insights into the evolution of the New World diploid cottons (Gossypium, subgenus Houzingenia) based on genome sequencing.</title>
        <authorList>
            <person name="Grover C.E."/>
            <person name="Arick M.A. 2nd"/>
            <person name="Thrash A."/>
            <person name="Conover J.L."/>
            <person name="Sanders W.S."/>
            <person name="Peterson D.G."/>
            <person name="Frelichowski J.E."/>
            <person name="Scheffler J.A."/>
            <person name="Scheffler B.E."/>
            <person name="Wendel J.F."/>
        </authorList>
    </citation>
    <scope>NUCLEOTIDE SEQUENCE [LARGE SCALE GENOMIC DNA]</scope>
    <source>
        <strain evidence="2">5</strain>
        <tissue evidence="2">Leaf</tissue>
    </source>
</reference>
<evidence type="ECO:0000313" key="3">
    <source>
        <dbReference type="Proteomes" id="UP000593579"/>
    </source>
</evidence>
<protein>
    <submittedName>
        <fullName evidence="2">Uncharacterized protein</fullName>
    </submittedName>
</protein>
<proteinExistence type="predicted"/>
<keyword evidence="3" id="KW-1185">Reference proteome</keyword>
<gene>
    <name evidence="2" type="ORF">Gogos_018281</name>
</gene>
<evidence type="ECO:0000256" key="1">
    <source>
        <dbReference type="SAM" id="Coils"/>
    </source>
</evidence>
<keyword evidence="1" id="KW-0175">Coiled coil</keyword>
<feature type="coiled-coil region" evidence="1">
    <location>
        <begin position="113"/>
        <end position="147"/>
    </location>
</feature>
<comment type="caution">
    <text evidence="2">The sequence shown here is derived from an EMBL/GenBank/DDBJ whole genome shotgun (WGS) entry which is preliminary data.</text>
</comment>
<dbReference type="AlphaFoldDB" id="A0A7J9BF65"/>
<dbReference type="EMBL" id="JABEZY010000002">
    <property type="protein sequence ID" value="MBA0734364.1"/>
    <property type="molecule type" value="Genomic_DNA"/>
</dbReference>
<name>A0A7J9BF65_GOSGO</name>
<sequence>IHENETIVEFYVKLYDLPNQTFTLEDEYFNLRLARKLAKVDLEVRGLKSSRILNKEDIKEFSSMKKLSKIKIKESSSMNAMVLACPGRSDTIEASKEESNVKFLRTYKTMHVKREMESQLTIEIENLEKTQKEIESTKQMLQKFNVSSGKLDEILATRR</sequence>
<evidence type="ECO:0000313" key="2">
    <source>
        <dbReference type="EMBL" id="MBA0734364.1"/>
    </source>
</evidence>
<accession>A0A7J9BF65</accession>
<feature type="non-terminal residue" evidence="2">
    <location>
        <position position="1"/>
    </location>
</feature>
<organism evidence="2 3">
    <name type="scientific">Gossypium gossypioides</name>
    <name type="common">Mexican cotton</name>
    <name type="synonym">Selera gossypioides</name>
    <dbReference type="NCBI Taxonomy" id="34282"/>
    <lineage>
        <taxon>Eukaryota</taxon>
        <taxon>Viridiplantae</taxon>
        <taxon>Streptophyta</taxon>
        <taxon>Embryophyta</taxon>
        <taxon>Tracheophyta</taxon>
        <taxon>Spermatophyta</taxon>
        <taxon>Magnoliopsida</taxon>
        <taxon>eudicotyledons</taxon>
        <taxon>Gunneridae</taxon>
        <taxon>Pentapetalae</taxon>
        <taxon>rosids</taxon>
        <taxon>malvids</taxon>
        <taxon>Malvales</taxon>
        <taxon>Malvaceae</taxon>
        <taxon>Malvoideae</taxon>
        <taxon>Gossypium</taxon>
    </lineage>
</organism>